<proteinExistence type="predicted"/>
<dbReference type="Proteomes" id="UP000438448">
    <property type="component" value="Unassembled WGS sequence"/>
</dbReference>
<evidence type="ECO:0000313" key="1">
    <source>
        <dbReference type="EMBL" id="MQY19349.1"/>
    </source>
</evidence>
<sequence>MPIAQLRAVVDRFEANAIFTPSLEHFEDQEPPAELIAVADVITVHDGHTYAQLNTSI</sequence>
<organism evidence="1 2">
    <name type="scientific">Nocardia macrotermitis</name>
    <dbReference type="NCBI Taxonomy" id="2585198"/>
    <lineage>
        <taxon>Bacteria</taxon>
        <taxon>Bacillati</taxon>
        <taxon>Actinomycetota</taxon>
        <taxon>Actinomycetes</taxon>
        <taxon>Mycobacteriales</taxon>
        <taxon>Nocardiaceae</taxon>
        <taxon>Nocardia</taxon>
    </lineage>
</organism>
<dbReference type="EMBL" id="WEGK01000004">
    <property type="protein sequence ID" value="MQY19349.1"/>
    <property type="molecule type" value="Genomic_DNA"/>
</dbReference>
<dbReference type="RefSeq" id="WP_227833423.1">
    <property type="nucleotide sequence ID" value="NZ_WEGK01000004.1"/>
</dbReference>
<reference evidence="1 2" key="1">
    <citation type="submission" date="2019-10" db="EMBL/GenBank/DDBJ databases">
        <title>Nocardia macrotermitis sp. nov. and Nocardia aurantia sp. nov., isolated from the gut of fungus growing-termite Macrotermes natalensis.</title>
        <authorList>
            <person name="Benndorf R."/>
            <person name="Schwitalla J."/>
            <person name="Martin K."/>
            <person name="De Beer W."/>
            <person name="Kaster A.-K."/>
            <person name="Vollmers J."/>
            <person name="Poulsen M."/>
            <person name="Beemelmanns C."/>
        </authorList>
    </citation>
    <scope>NUCLEOTIDE SEQUENCE [LARGE SCALE GENOMIC DNA]</scope>
    <source>
        <strain evidence="1 2">RB20</strain>
    </source>
</reference>
<name>A0A7K0D0V0_9NOCA</name>
<gene>
    <name evidence="1" type="ORF">NRB20_24340</name>
</gene>
<comment type="caution">
    <text evidence="1">The sequence shown here is derived from an EMBL/GenBank/DDBJ whole genome shotgun (WGS) entry which is preliminary data.</text>
</comment>
<keyword evidence="2" id="KW-1185">Reference proteome</keyword>
<accession>A0A7K0D0V0</accession>
<protein>
    <submittedName>
        <fullName evidence="1">Uncharacterized protein</fullName>
    </submittedName>
</protein>
<evidence type="ECO:0000313" key="2">
    <source>
        <dbReference type="Proteomes" id="UP000438448"/>
    </source>
</evidence>
<dbReference type="AlphaFoldDB" id="A0A7K0D0V0"/>